<feature type="transmembrane region" description="Helical" evidence="6">
    <location>
        <begin position="124"/>
        <end position="151"/>
    </location>
</feature>
<dbReference type="InterPro" id="IPR050799">
    <property type="entry name" value="ZIP_Transporter"/>
</dbReference>
<comment type="subcellular location">
    <subcellularLocation>
        <location evidence="1">Membrane</location>
        <topology evidence="1">Multi-pass membrane protein</topology>
    </subcellularLocation>
</comment>
<evidence type="ECO:0000313" key="8">
    <source>
        <dbReference type="Proteomes" id="UP000663836"/>
    </source>
</evidence>
<dbReference type="AlphaFoldDB" id="A0A818KJ20"/>
<evidence type="ECO:0000256" key="1">
    <source>
        <dbReference type="ARBA" id="ARBA00004141"/>
    </source>
</evidence>
<dbReference type="Pfam" id="PF02535">
    <property type="entry name" value="Zip"/>
    <property type="match status" value="1"/>
</dbReference>
<feature type="transmembrane region" description="Helical" evidence="6">
    <location>
        <begin position="392"/>
        <end position="410"/>
    </location>
</feature>
<protein>
    <recommendedName>
        <fullName evidence="9">Zinc transporter ZIP4</fullName>
    </recommendedName>
</protein>
<keyword evidence="3 6" id="KW-0812">Transmembrane</keyword>
<reference evidence="7" key="1">
    <citation type="submission" date="2021-02" db="EMBL/GenBank/DDBJ databases">
        <authorList>
            <person name="Nowell W R."/>
        </authorList>
    </citation>
    <scope>NUCLEOTIDE SEQUENCE</scope>
</reference>
<gene>
    <name evidence="7" type="ORF">JBS370_LOCUS1640</name>
</gene>
<comment type="caution">
    <text evidence="7">The sequence shown here is derived from an EMBL/GenBank/DDBJ whole genome shotgun (WGS) entry which is preliminary data.</text>
</comment>
<dbReference type="Proteomes" id="UP000663836">
    <property type="component" value="Unassembled WGS sequence"/>
</dbReference>
<feature type="transmembrane region" description="Helical" evidence="6">
    <location>
        <begin position="422"/>
        <end position="443"/>
    </location>
</feature>
<feature type="transmembrane region" description="Helical" evidence="6">
    <location>
        <begin position="455"/>
        <end position="474"/>
    </location>
</feature>
<feature type="transmembrane region" description="Helical" evidence="6">
    <location>
        <begin position="172"/>
        <end position="197"/>
    </location>
</feature>
<dbReference type="GO" id="GO:0140410">
    <property type="term" value="F:monoatomic cation:bicarbonate symporter activity"/>
    <property type="evidence" value="ECO:0007669"/>
    <property type="project" value="TreeGrafter"/>
</dbReference>
<dbReference type="InterPro" id="IPR003689">
    <property type="entry name" value="ZIP"/>
</dbReference>
<comment type="similarity">
    <text evidence="2">Belongs to the ZIP transporter (TC 2.A.5) family.</text>
</comment>
<evidence type="ECO:0000256" key="2">
    <source>
        <dbReference type="ARBA" id="ARBA00006939"/>
    </source>
</evidence>
<dbReference type="GO" id="GO:0005886">
    <property type="term" value="C:plasma membrane"/>
    <property type="evidence" value="ECO:0007669"/>
    <property type="project" value="TreeGrafter"/>
</dbReference>
<dbReference type="GO" id="GO:0005385">
    <property type="term" value="F:zinc ion transmembrane transporter activity"/>
    <property type="evidence" value="ECO:0007669"/>
    <property type="project" value="TreeGrafter"/>
</dbReference>
<proteinExistence type="inferred from homology"/>
<name>A0A818KJ20_9BILA</name>
<accession>A0A818KJ20</accession>
<evidence type="ECO:0000256" key="6">
    <source>
        <dbReference type="SAM" id="Phobius"/>
    </source>
</evidence>
<keyword evidence="4 6" id="KW-1133">Transmembrane helix</keyword>
<evidence type="ECO:0000256" key="3">
    <source>
        <dbReference type="ARBA" id="ARBA00022692"/>
    </source>
</evidence>
<dbReference type="PANTHER" id="PTHR12191">
    <property type="entry name" value="SOLUTE CARRIER FAMILY 39"/>
    <property type="match status" value="1"/>
</dbReference>
<dbReference type="EMBL" id="CAJOBD010000058">
    <property type="protein sequence ID" value="CAF3556960.1"/>
    <property type="molecule type" value="Genomic_DNA"/>
</dbReference>
<evidence type="ECO:0008006" key="9">
    <source>
        <dbReference type="Google" id="ProtNLM"/>
    </source>
</evidence>
<organism evidence="7 8">
    <name type="scientific">Rotaria sordida</name>
    <dbReference type="NCBI Taxonomy" id="392033"/>
    <lineage>
        <taxon>Eukaryota</taxon>
        <taxon>Metazoa</taxon>
        <taxon>Spiralia</taxon>
        <taxon>Gnathifera</taxon>
        <taxon>Rotifera</taxon>
        <taxon>Eurotatoria</taxon>
        <taxon>Bdelloidea</taxon>
        <taxon>Philodinida</taxon>
        <taxon>Philodinidae</taxon>
        <taxon>Rotaria</taxon>
    </lineage>
</organism>
<dbReference type="PANTHER" id="PTHR12191:SF37">
    <property type="entry name" value="ZINC TRANSPORTER FOI"/>
    <property type="match status" value="1"/>
</dbReference>
<evidence type="ECO:0000256" key="4">
    <source>
        <dbReference type="ARBA" id="ARBA00022989"/>
    </source>
</evidence>
<dbReference type="GO" id="GO:0071578">
    <property type="term" value="P:zinc ion import across plasma membrane"/>
    <property type="evidence" value="ECO:0007669"/>
    <property type="project" value="TreeGrafter"/>
</dbReference>
<evidence type="ECO:0000256" key="5">
    <source>
        <dbReference type="ARBA" id="ARBA00023136"/>
    </source>
</evidence>
<feature type="transmembrane region" description="Helical" evidence="6">
    <location>
        <begin position="93"/>
        <end position="118"/>
    </location>
</feature>
<dbReference type="GO" id="GO:0030003">
    <property type="term" value="P:intracellular monoatomic cation homeostasis"/>
    <property type="evidence" value="ECO:0007669"/>
    <property type="project" value="TreeGrafter"/>
</dbReference>
<evidence type="ECO:0000313" key="7">
    <source>
        <dbReference type="EMBL" id="CAF3556960.1"/>
    </source>
</evidence>
<keyword evidence="5 6" id="KW-0472">Membrane</keyword>
<sequence length="484" mass="55775">MYRIMAIECDLNMEIVVRNYIFKDDKCFLSNTTYTLCSSNDTNISVLSKLFNDIELVEQCREHFVKQLLEKSCDHHTVNSSVKYKTPTVVQRYVYGFIAIFVVSALSLVGVLTLPILYKVSFKYILNLFTAIAVGTLLGDTMFHLIPFIFYRHNHNLNDYYHDHSSFLIPNYQWKMLLAVFILYIFYLLEVFLHWFAHYKHDHTSAHSHMNKPNEHTHYTQVDIDADIEHSHLHHNHTHHSLHQHLNSPSIYSNAKSFFNNTSSSCIPCIYSNEHHLTTNPFIEYNLKEKSSNEQNEQISLSQNMYTSQFSDEIDYIHPIVKQLKTMKSTGWIVLFGDSIHNFADGLAIGAAFSEDLMLGITTTIAVACHELPHELGDYAVLLQSGFSHSRALLWNFLSATTAIIGFFIGSIMSNNENVRQWIFAATIGMFLYIALADLLPTLLADEEIKFKHFLVVNIGFLFGITVMFLLALFEDQILRLSIR</sequence>